<reference evidence="2" key="2">
    <citation type="journal article" date="2021" name="PeerJ">
        <title>Extensive microbial diversity within the chicken gut microbiome revealed by metagenomics and culture.</title>
        <authorList>
            <person name="Gilroy R."/>
            <person name="Ravi A."/>
            <person name="Getino M."/>
            <person name="Pursley I."/>
            <person name="Horton D.L."/>
            <person name="Alikhan N.F."/>
            <person name="Baker D."/>
            <person name="Gharbi K."/>
            <person name="Hall N."/>
            <person name="Watson M."/>
            <person name="Adriaenssens E.M."/>
            <person name="Foster-Nyarko E."/>
            <person name="Jarju S."/>
            <person name="Secka A."/>
            <person name="Antonio M."/>
            <person name="Oren A."/>
            <person name="Chaudhuri R.R."/>
            <person name="La Ragione R."/>
            <person name="Hildebrand F."/>
            <person name="Pallen M.J."/>
        </authorList>
    </citation>
    <scope>NUCLEOTIDE SEQUENCE</scope>
    <source>
        <strain evidence="2">G3-3990</strain>
    </source>
</reference>
<name>A0A9D9HRL2_9BACT</name>
<accession>A0A9D9HRL2</accession>
<proteinExistence type="predicted"/>
<keyword evidence="1" id="KW-0732">Signal</keyword>
<reference evidence="2" key="1">
    <citation type="submission" date="2020-10" db="EMBL/GenBank/DDBJ databases">
        <authorList>
            <person name="Gilroy R."/>
        </authorList>
    </citation>
    <scope>NUCLEOTIDE SEQUENCE</scope>
    <source>
        <strain evidence="2">G3-3990</strain>
    </source>
</reference>
<sequence>MKIILTLCLTLCLSVSLLYADDATAIMNDYKNEKKADYVNLPRFLVRMGMRSAGQKDLAKRISAIKMLDLDECSQTVKEGYARRLAALPSQGYEVLMRMKDGDDKVFFLIKEQQNMVVELLIGSSGDSNSLALFSGEFQLEELAGMIQMDNSSEGCSTEEKN</sequence>
<comment type="caution">
    <text evidence="2">The sequence shown here is derived from an EMBL/GenBank/DDBJ whole genome shotgun (WGS) entry which is preliminary data.</text>
</comment>
<feature type="signal peptide" evidence="1">
    <location>
        <begin position="1"/>
        <end position="20"/>
    </location>
</feature>
<evidence type="ECO:0000256" key="1">
    <source>
        <dbReference type="SAM" id="SignalP"/>
    </source>
</evidence>
<dbReference type="AlphaFoldDB" id="A0A9D9HRL2"/>
<dbReference type="InterPro" id="IPR025348">
    <property type="entry name" value="DUF4252"/>
</dbReference>
<evidence type="ECO:0000313" key="2">
    <source>
        <dbReference type="EMBL" id="MBO8458871.1"/>
    </source>
</evidence>
<dbReference type="Pfam" id="PF14060">
    <property type="entry name" value="DUF4252"/>
    <property type="match status" value="1"/>
</dbReference>
<gene>
    <name evidence="2" type="ORF">IAA73_00835</name>
</gene>
<dbReference type="EMBL" id="JADIMG010000004">
    <property type="protein sequence ID" value="MBO8458871.1"/>
    <property type="molecule type" value="Genomic_DNA"/>
</dbReference>
<organism evidence="2 3">
    <name type="scientific">Candidatus Gallipaludibacter merdavium</name>
    <dbReference type="NCBI Taxonomy" id="2840839"/>
    <lineage>
        <taxon>Bacteria</taxon>
        <taxon>Pseudomonadati</taxon>
        <taxon>Bacteroidota</taxon>
        <taxon>Bacteroidia</taxon>
        <taxon>Bacteroidales</taxon>
        <taxon>Candidatus Gallipaludibacter</taxon>
    </lineage>
</organism>
<evidence type="ECO:0000313" key="3">
    <source>
        <dbReference type="Proteomes" id="UP000823641"/>
    </source>
</evidence>
<protein>
    <submittedName>
        <fullName evidence="2">DUF4252 domain-containing protein</fullName>
    </submittedName>
</protein>
<dbReference type="Proteomes" id="UP000823641">
    <property type="component" value="Unassembled WGS sequence"/>
</dbReference>
<feature type="chain" id="PRO_5039491506" evidence="1">
    <location>
        <begin position="21"/>
        <end position="162"/>
    </location>
</feature>